<protein>
    <submittedName>
        <fullName evidence="1">Uncharacterized protein</fullName>
    </submittedName>
</protein>
<organism evidence="1 2">
    <name type="scientific">Conger conger</name>
    <name type="common">Conger eel</name>
    <name type="synonym">Muraena conger</name>
    <dbReference type="NCBI Taxonomy" id="82655"/>
    <lineage>
        <taxon>Eukaryota</taxon>
        <taxon>Metazoa</taxon>
        <taxon>Chordata</taxon>
        <taxon>Craniata</taxon>
        <taxon>Vertebrata</taxon>
        <taxon>Euteleostomi</taxon>
        <taxon>Actinopterygii</taxon>
        <taxon>Neopterygii</taxon>
        <taxon>Teleostei</taxon>
        <taxon>Anguilliformes</taxon>
        <taxon>Congridae</taxon>
        <taxon>Conger</taxon>
    </lineage>
</organism>
<accession>A0A9Q1CZM2</accession>
<comment type="caution">
    <text evidence="1">The sequence shown here is derived from an EMBL/GenBank/DDBJ whole genome shotgun (WGS) entry which is preliminary data.</text>
</comment>
<dbReference type="EMBL" id="JAFJMO010000016">
    <property type="protein sequence ID" value="KAJ8254130.1"/>
    <property type="molecule type" value="Genomic_DNA"/>
</dbReference>
<evidence type="ECO:0000313" key="1">
    <source>
        <dbReference type="EMBL" id="KAJ8254130.1"/>
    </source>
</evidence>
<proteinExistence type="predicted"/>
<dbReference type="Proteomes" id="UP001152803">
    <property type="component" value="Unassembled WGS sequence"/>
</dbReference>
<keyword evidence="2" id="KW-1185">Reference proteome</keyword>
<dbReference type="AlphaFoldDB" id="A0A9Q1CZM2"/>
<reference evidence="1" key="1">
    <citation type="journal article" date="2023" name="Science">
        <title>Genome structures resolve the early diversification of teleost fishes.</title>
        <authorList>
            <person name="Parey E."/>
            <person name="Louis A."/>
            <person name="Montfort J."/>
            <person name="Bouchez O."/>
            <person name="Roques C."/>
            <person name="Iampietro C."/>
            <person name="Lluch J."/>
            <person name="Castinel A."/>
            <person name="Donnadieu C."/>
            <person name="Desvignes T."/>
            <person name="Floi Bucao C."/>
            <person name="Jouanno E."/>
            <person name="Wen M."/>
            <person name="Mejri S."/>
            <person name="Dirks R."/>
            <person name="Jansen H."/>
            <person name="Henkel C."/>
            <person name="Chen W.J."/>
            <person name="Zahm M."/>
            <person name="Cabau C."/>
            <person name="Klopp C."/>
            <person name="Thompson A.W."/>
            <person name="Robinson-Rechavi M."/>
            <person name="Braasch I."/>
            <person name="Lecointre G."/>
            <person name="Bobe J."/>
            <person name="Postlethwait J.H."/>
            <person name="Berthelot C."/>
            <person name="Roest Crollius H."/>
            <person name="Guiguen Y."/>
        </authorList>
    </citation>
    <scope>NUCLEOTIDE SEQUENCE</scope>
    <source>
        <strain evidence="1">Concon-B</strain>
    </source>
</reference>
<evidence type="ECO:0000313" key="2">
    <source>
        <dbReference type="Proteomes" id="UP001152803"/>
    </source>
</evidence>
<gene>
    <name evidence="1" type="ORF">COCON_G00207420</name>
</gene>
<name>A0A9Q1CZM2_CONCO</name>
<sequence>MVEVPFGGLCSSRDRIVWKNSRINKTMQQMHSTSGDDLGKGVVHLKSLGEQAPPAYLQHAKSLLNYGPCLEEGTGPLRRSCHSSSWPGPGYPMNVLRNLTFPLHCASSLYGWDEFLLRYSWYSWSFLLEVFQEESISFLESNAALVWTWHPHT</sequence>